<evidence type="ECO:0000313" key="2">
    <source>
        <dbReference type="EMBL" id="CAE0034074.1"/>
    </source>
</evidence>
<dbReference type="EMBL" id="HBHW01002534">
    <property type="protein sequence ID" value="CAE0034074.1"/>
    <property type="molecule type" value="Transcribed_RNA"/>
</dbReference>
<sequence>MKFVNLWWMSTLTAVQKTKTAVAVPNLTEGRKRKPFSQLGLNINAQLHLALFWLCRASLPKIFWRTPRMFLCALTTRAQISITNFFWQKTSEEHELSAVLTETRTRAFLQNC</sequence>
<organism evidence="2">
    <name type="scientific">Rhodosorus marinus</name>
    <dbReference type="NCBI Taxonomy" id="101924"/>
    <lineage>
        <taxon>Eukaryota</taxon>
        <taxon>Rhodophyta</taxon>
        <taxon>Stylonematophyceae</taxon>
        <taxon>Stylonematales</taxon>
        <taxon>Stylonemataceae</taxon>
        <taxon>Rhodosorus</taxon>
    </lineage>
</organism>
<accession>A0A7S2ZAL5</accession>
<name>A0A7S2ZAL5_9RHOD</name>
<protein>
    <submittedName>
        <fullName evidence="2">Uncharacterized protein</fullName>
    </submittedName>
</protein>
<evidence type="ECO:0000313" key="1">
    <source>
        <dbReference type="EMBL" id="CAE0034073.1"/>
    </source>
</evidence>
<proteinExistence type="predicted"/>
<reference evidence="2" key="1">
    <citation type="submission" date="2021-01" db="EMBL/GenBank/DDBJ databases">
        <authorList>
            <person name="Corre E."/>
            <person name="Pelletier E."/>
            <person name="Niang G."/>
            <person name="Scheremetjew M."/>
            <person name="Finn R."/>
            <person name="Kale V."/>
            <person name="Holt S."/>
            <person name="Cochrane G."/>
            <person name="Meng A."/>
            <person name="Brown T."/>
            <person name="Cohen L."/>
        </authorList>
    </citation>
    <scope>NUCLEOTIDE SEQUENCE</scope>
    <source>
        <strain evidence="2">CCMP 769</strain>
    </source>
</reference>
<gene>
    <name evidence="1" type="ORF">RMAR00112_LOCUS2015</name>
    <name evidence="2" type="ORF">RMAR00112_LOCUS2016</name>
</gene>
<dbReference type="AlphaFoldDB" id="A0A7S2ZAL5"/>
<dbReference type="EMBL" id="HBHW01002533">
    <property type="protein sequence ID" value="CAE0034073.1"/>
    <property type="molecule type" value="Transcribed_RNA"/>
</dbReference>